<accession>A0A6N7EHJ1</accession>
<dbReference type="CDD" id="cd13585">
    <property type="entry name" value="PBP2_TMBP_like"/>
    <property type="match status" value="1"/>
</dbReference>
<dbReference type="AlphaFoldDB" id="A0A6N7EHJ1"/>
<dbReference type="Pfam" id="PF01547">
    <property type="entry name" value="SBP_bac_1"/>
    <property type="match status" value="1"/>
</dbReference>
<organism evidence="5 6">
    <name type="scientific">Georgenia subflava</name>
    <dbReference type="NCBI Taxonomy" id="1622177"/>
    <lineage>
        <taxon>Bacteria</taxon>
        <taxon>Bacillati</taxon>
        <taxon>Actinomycetota</taxon>
        <taxon>Actinomycetes</taxon>
        <taxon>Micrococcales</taxon>
        <taxon>Bogoriellaceae</taxon>
        <taxon>Georgenia</taxon>
    </lineage>
</organism>
<comment type="caution">
    <text evidence="5">The sequence shown here is derived from an EMBL/GenBank/DDBJ whole genome shotgun (WGS) entry which is preliminary data.</text>
</comment>
<evidence type="ECO:0000313" key="6">
    <source>
        <dbReference type="Proteomes" id="UP000437709"/>
    </source>
</evidence>
<evidence type="ECO:0000256" key="1">
    <source>
        <dbReference type="ARBA" id="ARBA00008520"/>
    </source>
</evidence>
<keyword evidence="6" id="KW-1185">Reference proteome</keyword>
<keyword evidence="2" id="KW-0813">Transport</keyword>
<dbReference type="GO" id="GO:1901982">
    <property type="term" value="F:maltose binding"/>
    <property type="evidence" value="ECO:0007669"/>
    <property type="project" value="TreeGrafter"/>
</dbReference>
<feature type="chain" id="PRO_5038392604" evidence="4">
    <location>
        <begin position="28"/>
        <end position="428"/>
    </location>
</feature>
<dbReference type="SUPFAM" id="SSF53850">
    <property type="entry name" value="Periplasmic binding protein-like II"/>
    <property type="match status" value="1"/>
</dbReference>
<dbReference type="PANTHER" id="PTHR30061">
    <property type="entry name" value="MALTOSE-BINDING PERIPLASMIC PROTEIN"/>
    <property type="match status" value="1"/>
</dbReference>
<dbReference type="OrthoDB" id="2510110at2"/>
<dbReference type="EMBL" id="WHPC01000002">
    <property type="protein sequence ID" value="MPV35616.1"/>
    <property type="molecule type" value="Genomic_DNA"/>
</dbReference>
<evidence type="ECO:0000313" key="5">
    <source>
        <dbReference type="EMBL" id="MPV35616.1"/>
    </source>
</evidence>
<keyword evidence="3 4" id="KW-0732">Signal</keyword>
<dbReference type="GO" id="GO:0015768">
    <property type="term" value="P:maltose transport"/>
    <property type="evidence" value="ECO:0007669"/>
    <property type="project" value="TreeGrafter"/>
</dbReference>
<dbReference type="InterPro" id="IPR006059">
    <property type="entry name" value="SBP"/>
</dbReference>
<reference evidence="5 6" key="1">
    <citation type="submission" date="2019-10" db="EMBL/GenBank/DDBJ databases">
        <title>Georgenia wutianyii sp. nov. and Georgenia yuyongxinii sp. nov. isolated from plateau pika (Ochotona curzoniae) in the Qinghai-Tibet plateau of China.</title>
        <authorList>
            <person name="Tian Z."/>
        </authorList>
    </citation>
    <scope>NUCLEOTIDE SEQUENCE [LARGE SCALE GENOMIC DNA]</scope>
    <source>
        <strain evidence="5 6">JCM 19765</strain>
    </source>
</reference>
<dbReference type="Gene3D" id="3.40.190.10">
    <property type="entry name" value="Periplasmic binding protein-like II"/>
    <property type="match status" value="1"/>
</dbReference>
<evidence type="ECO:0000256" key="4">
    <source>
        <dbReference type="SAM" id="SignalP"/>
    </source>
</evidence>
<dbReference type="PROSITE" id="PS51257">
    <property type="entry name" value="PROKAR_LIPOPROTEIN"/>
    <property type="match status" value="1"/>
</dbReference>
<sequence length="428" mass="45156">MINMMRARRSRTAGLAVTAAAAALVLAACGGASGGDATAGGGEEGGSVTLWMYPVIADPTASTEYWDGVVDRFTEAHSDIDFTVELQPWDGRLERVTTALASGSGPDIVLLTPEQVNQFAEAGSVQPVNDLLEDGVEPFNENATGSVTVDGETFAVPIYQTVLAPAYNTALLDELGLEIPTTWDDVREIAPEVVDAGYSVFDFGASPDAALNVTFFPFLWQAGGNVFTRDGSDIAIDSPEAIEALEFLVDLHEMGALAPDTPTVGHELEGRPFWLGDAIMHYGLDLSQVRQSAEILGEDNVVAGMPLTGEEQATYGVPGLLAVSHAAEDTEAVGTVLSFLSSPEEQVQLSDASGFFPARADAEVEHADEYAEVLFEASKVAVPGEIHPESPQVQSLLGPKIQAAFLGQLTPEEAFTQAAEEARAQIGK</sequence>
<protein>
    <submittedName>
        <fullName evidence="5">Extracellular solute-binding protein</fullName>
    </submittedName>
</protein>
<gene>
    <name evidence="5" type="ORF">GB881_00885</name>
</gene>
<dbReference type="Proteomes" id="UP000437709">
    <property type="component" value="Unassembled WGS sequence"/>
</dbReference>
<evidence type="ECO:0000256" key="2">
    <source>
        <dbReference type="ARBA" id="ARBA00022448"/>
    </source>
</evidence>
<proteinExistence type="inferred from homology"/>
<dbReference type="GO" id="GO:0055052">
    <property type="term" value="C:ATP-binding cassette (ABC) transporter complex, substrate-binding subunit-containing"/>
    <property type="evidence" value="ECO:0007669"/>
    <property type="project" value="TreeGrafter"/>
</dbReference>
<comment type="similarity">
    <text evidence="1">Belongs to the bacterial solute-binding protein 1 family.</text>
</comment>
<evidence type="ECO:0000256" key="3">
    <source>
        <dbReference type="ARBA" id="ARBA00022729"/>
    </source>
</evidence>
<feature type="signal peptide" evidence="4">
    <location>
        <begin position="1"/>
        <end position="27"/>
    </location>
</feature>
<dbReference type="PANTHER" id="PTHR30061:SF50">
    <property type="entry name" value="MALTOSE_MALTODEXTRIN-BINDING PERIPLASMIC PROTEIN"/>
    <property type="match status" value="1"/>
</dbReference>
<dbReference type="GO" id="GO:0042956">
    <property type="term" value="P:maltodextrin transmembrane transport"/>
    <property type="evidence" value="ECO:0007669"/>
    <property type="project" value="TreeGrafter"/>
</dbReference>
<name>A0A6N7EHJ1_9MICO</name>